<keyword evidence="2 7" id="KW-0677">Repeat</keyword>
<dbReference type="CDD" id="cd00009">
    <property type="entry name" value="AAA"/>
    <property type="match status" value="1"/>
</dbReference>
<feature type="domain" description="Clp R" evidence="10">
    <location>
        <begin position="4"/>
        <end position="161"/>
    </location>
</feature>
<dbReference type="Pfam" id="PF17871">
    <property type="entry name" value="AAA_lid_9"/>
    <property type="match status" value="1"/>
</dbReference>
<dbReference type="InterPro" id="IPR028299">
    <property type="entry name" value="ClpA/B_CS2"/>
</dbReference>
<dbReference type="PROSITE" id="PS51903">
    <property type="entry name" value="CLP_R"/>
    <property type="match status" value="1"/>
</dbReference>
<name>A0A2M6XU13_9BACT</name>
<dbReference type="InterPro" id="IPR003593">
    <property type="entry name" value="AAA+_ATPase"/>
</dbReference>
<dbReference type="EMBL" id="PEXQ01000062">
    <property type="protein sequence ID" value="PIU14705.1"/>
    <property type="molecule type" value="Genomic_DNA"/>
</dbReference>
<dbReference type="PROSITE" id="PS00871">
    <property type="entry name" value="CLPAB_2"/>
    <property type="match status" value="1"/>
</dbReference>
<dbReference type="InterPro" id="IPR041546">
    <property type="entry name" value="ClpA/ClpB_AAA_lid"/>
</dbReference>
<dbReference type="GO" id="GO:0005524">
    <property type="term" value="F:ATP binding"/>
    <property type="evidence" value="ECO:0007669"/>
    <property type="project" value="UniProtKB-KW"/>
</dbReference>
<dbReference type="PANTHER" id="PTHR11638">
    <property type="entry name" value="ATP-DEPENDENT CLP PROTEASE"/>
    <property type="match status" value="1"/>
</dbReference>
<accession>A0A2M6XU13</accession>
<evidence type="ECO:0000256" key="9">
    <source>
        <dbReference type="SAM" id="Coils"/>
    </source>
</evidence>
<sequence>MPVFQGGEFTYKAQEAMIRAQNIARERHQQQVDSLHLLLALLTQDDSIVLTLLKSLEVNVDDLRGRCDRAINNIPPITSPPQGPGQFYLTQDLAQTLDRARVEAMELGDDFVSVEHLFLALLAVSASAQAALQNVRFTSPTAATNLNKDIILRKLADIRGNEKIIDPNPESKYEVIKKYSRNLTTLAKEGKLDPVVGREAEIRRVMQVLSRRTKNNPVLIGEAGVGKTAIVEGLAKKIIGGDIPESLKDKEIVALDLGAIVAGTKYRGEFESRLKAFVREIHRASDHYILFIDELHTLVGAGAAEGAIDASNLLKPALARGELRAVGATTLKEYQKYIEKDPALERRFQPILVLEPSIEDTIAILRGIKEKYELHHGVKIKDAAIKAAAELSSRYISDRFLPDKAVDLMDEAASALRLEIESEPAELEGLRNEITKLEIEKRVLKKEAESGKQLKAVERSLADLQEKAEALRAKWQSEKTVILEIKNFKKEIDNAAFQSEVAEREGELEKAAELKYGKIPELKKQLYNSEKKLQLLQQKNSVLKEEVTEEDVAQVVSRWTGIPVVRLVETEAKKLEKMEDVLAQRVIGQDQALKVVSNAIRRGRAGIADENQPLGVLLFLGPTGVGKTETARALADFLFSTEKAMVRVDMSEFMEKYSVSKMIGSPPGYVGYEEGGQLTEQIRRRPYSVVLLDEIEKAHPEVFNILLQIFEDGRLTDAKGRVVSFKNTIIIMTSNVGSDLIADMRPVGFESKNNNGLDNKKELIQKKIDQALKETFKPEFLNRIDEIITFNYLGSKEIRQIVDLELNKVEKRLMKSKEVKASFSKELREHLAQAGFDPDLGARPLRRIIQRKILDPLALQVVAGELMPDDNVMVGWKDEQVVFEHSRSRVKNKKKK</sequence>
<dbReference type="InterPro" id="IPR004176">
    <property type="entry name" value="Clp_R_N"/>
</dbReference>
<evidence type="ECO:0000256" key="1">
    <source>
        <dbReference type="ARBA" id="ARBA00008675"/>
    </source>
</evidence>
<keyword evidence="3 8" id="KW-0547">Nucleotide-binding</keyword>
<gene>
    <name evidence="11" type="ORF">COT20_02570</name>
</gene>
<dbReference type="InterPro" id="IPR001270">
    <property type="entry name" value="ClpA/B"/>
</dbReference>
<dbReference type="GO" id="GO:0016887">
    <property type="term" value="F:ATP hydrolysis activity"/>
    <property type="evidence" value="ECO:0007669"/>
    <property type="project" value="InterPro"/>
</dbReference>
<dbReference type="PROSITE" id="PS00870">
    <property type="entry name" value="CLPAB_1"/>
    <property type="match status" value="1"/>
</dbReference>
<dbReference type="SUPFAM" id="SSF52540">
    <property type="entry name" value="P-loop containing nucleoside triphosphate hydrolases"/>
    <property type="match status" value="2"/>
</dbReference>
<comment type="similarity">
    <text evidence="1 8">Belongs to the ClpA/ClpB family.</text>
</comment>
<comment type="caution">
    <text evidence="11">The sequence shown here is derived from an EMBL/GenBank/DDBJ whole genome shotgun (WGS) entry which is preliminary data.</text>
</comment>
<dbReference type="Proteomes" id="UP000229784">
    <property type="component" value="Unassembled WGS sequence"/>
</dbReference>
<dbReference type="SUPFAM" id="SSF81923">
    <property type="entry name" value="Double Clp-N motif"/>
    <property type="match status" value="1"/>
</dbReference>
<reference evidence="12" key="1">
    <citation type="submission" date="2017-09" db="EMBL/GenBank/DDBJ databases">
        <title>Depth-based differentiation of microbial function through sediment-hosted aquifers and enrichment of novel symbionts in the deep terrestrial subsurface.</title>
        <authorList>
            <person name="Probst A.J."/>
            <person name="Ladd B."/>
            <person name="Jarett J.K."/>
            <person name="Geller-Mcgrath D.E."/>
            <person name="Sieber C.M.K."/>
            <person name="Emerson J.B."/>
            <person name="Anantharaman K."/>
            <person name="Thomas B.C."/>
            <person name="Malmstrom R."/>
            <person name="Stieglmeier M."/>
            <person name="Klingl A."/>
            <person name="Woyke T."/>
            <person name="Ryan C.M."/>
            <person name="Banfield J.F."/>
        </authorList>
    </citation>
    <scope>NUCLEOTIDE SEQUENCE [LARGE SCALE GENOMIC DNA]</scope>
</reference>
<dbReference type="Pfam" id="PF02861">
    <property type="entry name" value="Clp_N"/>
    <property type="match status" value="1"/>
</dbReference>
<keyword evidence="5 8" id="KW-0143">Chaperone</keyword>
<evidence type="ECO:0000256" key="4">
    <source>
        <dbReference type="ARBA" id="ARBA00022840"/>
    </source>
</evidence>
<evidence type="ECO:0000256" key="7">
    <source>
        <dbReference type="PROSITE-ProRule" id="PRU01251"/>
    </source>
</evidence>
<dbReference type="Pfam" id="PF10431">
    <property type="entry name" value="ClpB_D2-small"/>
    <property type="match status" value="1"/>
</dbReference>
<dbReference type="Gene3D" id="1.10.8.60">
    <property type="match status" value="1"/>
</dbReference>
<dbReference type="PRINTS" id="PR00300">
    <property type="entry name" value="CLPPROTEASEA"/>
</dbReference>
<dbReference type="InterPro" id="IPR036628">
    <property type="entry name" value="Clp_N_dom_sf"/>
</dbReference>
<evidence type="ECO:0000256" key="8">
    <source>
        <dbReference type="RuleBase" id="RU004432"/>
    </source>
</evidence>
<dbReference type="Gene3D" id="3.40.50.300">
    <property type="entry name" value="P-loop containing nucleotide triphosphate hydrolases"/>
    <property type="match status" value="3"/>
</dbReference>
<evidence type="ECO:0000256" key="5">
    <source>
        <dbReference type="ARBA" id="ARBA00023186"/>
    </source>
</evidence>
<dbReference type="Pfam" id="PF07724">
    <property type="entry name" value="AAA_2"/>
    <property type="match status" value="1"/>
</dbReference>
<dbReference type="PANTHER" id="PTHR11638:SF18">
    <property type="entry name" value="HEAT SHOCK PROTEIN 104"/>
    <property type="match status" value="1"/>
</dbReference>
<evidence type="ECO:0000313" key="11">
    <source>
        <dbReference type="EMBL" id="PIU14705.1"/>
    </source>
</evidence>
<dbReference type="CDD" id="cd19499">
    <property type="entry name" value="RecA-like_ClpB_Hsp104-like"/>
    <property type="match status" value="1"/>
</dbReference>
<feature type="coiled-coil region" evidence="9">
    <location>
        <begin position="420"/>
        <end position="546"/>
    </location>
</feature>
<dbReference type="GO" id="GO:0005737">
    <property type="term" value="C:cytoplasm"/>
    <property type="evidence" value="ECO:0007669"/>
    <property type="project" value="TreeGrafter"/>
</dbReference>
<proteinExistence type="inferred from homology"/>
<dbReference type="FunFam" id="3.40.50.300:FF:000025">
    <property type="entry name" value="ATP-dependent Clp protease subunit"/>
    <property type="match status" value="1"/>
</dbReference>
<dbReference type="InterPro" id="IPR050130">
    <property type="entry name" value="ClpA_ClpB"/>
</dbReference>
<dbReference type="AlphaFoldDB" id="A0A2M6XU13"/>
<dbReference type="FunFam" id="3.40.50.300:FF:000120">
    <property type="entry name" value="ATP-dependent chaperone ClpB"/>
    <property type="match status" value="1"/>
</dbReference>
<evidence type="ECO:0000259" key="10">
    <source>
        <dbReference type="PROSITE" id="PS51903"/>
    </source>
</evidence>
<dbReference type="InterPro" id="IPR019489">
    <property type="entry name" value="Clp_ATPase_C"/>
</dbReference>
<evidence type="ECO:0000256" key="3">
    <source>
        <dbReference type="ARBA" id="ARBA00022741"/>
    </source>
</evidence>
<dbReference type="SMART" id="SM01086">
    <property type="entry name" value="ClpB_D2-small"/>
    <property type="match status" value="1"/>
</dbReference>
<keyword evidence="4 8" id="KW-0067">ATP-binding</keyword>
<dbReference type="SMART" id="SM00382">
    <property type="entry name" value="AAA"/>
    <property type="match status" value="2"/>
</dbReference>
<evidence type="ECO:0000256" key="2">
    <source>
        <dbReference type="ARBA" id="ARBA00022737"/>
    </source>
</evidence>
<evidence type="ECO:0000256" key="6">
    <source>
        <dbReference type="ARBA" id="ARBA00026057"/>
    </source>
</evidence>
<organism evidence="11 12">
    <name type="scientific">bacterium (Candidatus Gribaldobacteria) CG08_land_8_20_14_0_20_39_15</name>
    <dbReference type="NCBI Taxonomy" id="2014273"/>
    <lineage>
        <taxon>Bacteria</taxon>
        <taxon>Candidatus Gribaldobacteria</taxon>
    </lineage>
</organism>
<keyword evidence="9" id="KW-0175">Coiled coil</keyword>
<dbReference type="InterPro" id="IPR027417">
    <property type="entry name" value="P-loop_NTPase"/>
</dbReference>
<dbReference type="Pfam" id="PF00004">
    <property type="entry name" value="AAA"/>
    <property type="match status" value="1"/>
</dbReference>
<comment type="subunit">
    <text evidence="6">Homohexamer. The oligomerization is ATP-dependent.</text>
</comment>
<dbReference type="InterPro" id="IPR018368">
    <property type="entry name" value="ClpA/B_CS1"/>
</dbReference>
<dbReference type="InterPro" id="IPR003959">
    <property type="entry name" value="ATPase_AAA_core"/>
</dbReference>
<dbReference type="GO" id="GO:0034605">
    <property type="term" value="P:cellular response to heat"/>
    <property type="evidence" value="ECO:0007669"/>
    <property type="project" value="TreeGrafter"/>
</dbReference>
<dbReference type="FunFam" id="3.40.50.300:FF:000010">
    <property type="entry name" value="Chaperone clpB 1, putative"/>
    <property type="match status" value="1"/>
</dbReference>
<evidence type="ECO:0000313" key="12">
    <source>
        <dbReference type="Proteomes" id="UP000229784"/>
    </source>
</evidence>
<protein>
    <submittedName>
        <fullName evidence="11">Type VI secretion system ATPase TssH</fullName>
    </submittedName>
</protein>
<dbReference type="Gene3D" id="1.10.1780.10">
    <property type="entry name" value="Clp, N-terminal domain"/>
    <property type="match status" value="1"/>
</dbReference>